<feature type="compositionally biased region" description="Low complexity" evidence="1">
    <location>
        <begin position="123"/>
        <end position="132"/>
    </location>
</feature>
<dbReference type="AlphaFoldDB" id="A0A9P6WSN1"/>
<organism evidence="2 3">
    <name type="scientific">Rhizopus oryzae</name>
    <name type="common">Mucormycosis agent</name>
    <name type="synonym">Rhizopus arrhizus var. delemar</name>
    <dbReference type="NCBI Taxonomy" id="64495"/>
    <lineage>
        <taxon>Eukaryota</taxon>
        <taxon>Fungi</taxon>
        <taxon>Fungi incertae sedis</taxon>
        <taxon>Mucoromycota</taxon>
        <taxon>Mucoromycotina</taxon>
        <taxon>Mucoromycetes</taxon>
        <taxon>Mucorales</taxon>
        <taxon>Mucorineae</taxon>
        <taxon>Rhizopodaceae</taxon>
        <taxon>Rhizopus</taxon>
    </lineage>
</organism>
<dbReference type="Proteomes" id="UP000716291">
    <property type="component" value="Unassembled WGS sequence"/>
</dbReference>
<keyword evidence="3" id="KW-1185">Reference proteome</keyword>
<reference evidence="2" key="1">
    <citation type="journal article" date="2020" name="Microb. Genom.">
        <title>Genetic diversity of clinical and environmental Mucorales isolates obtained from an investigation of mucormycosis cases among solid organ transplant recipients.</title>
        <authorList>
            <person name="Nguyen M.H."/>
            <person name="Kaul D."/>
            <person name="Muto C."/>
            <person name="Cheng S.J."/>
            <person name="Richter R.A."/>
            <person name="Bruno V.M."/>
            <person name="Liu G."/>
            <person name="Beyhan S."/>
            <person name="Sundermann A.J."/>
            <person name="Mounaud S."/>
            <person name="Pasculle A.W."/>
            <person name="Nierman W.C."/>
            <person name="Driscoll E."/>
            <person name="Cumbie R."/>
            <person name="Clancy C.J."/>
            <person name="Dupont C.L."/>
        </authorList>
    </citation>
    <scope>NUCLEOTIDE SEQUENCE</scope>
    <source>
        <strain evidence="2">GL11</strain>
    </source>
</reference>
<gene>
    <name evidence="2" type="ORF">G6F64_014842</name>
</gene>
<accession>A0A9P6WSN1</accession>
<protein>
    <submittedName>
        <fullName evidence="2">Uncharacterized protein</fullName>
    </submittedName>
</protein>
<feature type="region of interest" description="Disordered" evidence="1">
    <location>
        <begin position="16"/>
        <end position="132"/>
    </location>
</feature>
<evidence type="ECO:0000313" key="3">
    <source>
        <dbReference type="Proteomes" id="UP000716291"/>
    </source>
</evidence>
<feature type="compositionally biased region" description="Low complexity" evidence="1">
    <location>
        <begin position="103"/>
        <end position="115"/>
    </location>
</feature>
<feature type="compositionally biased region" description="Low complexity" evidence="1">
    <location>
        <begin position="62"/>
        <end position="78"/>
    </location>
</feature>
<dbReference type="EMBL" id="JAANQT010009887">
    <property type="protein sequence ID" value="KAG1275921.1"/>
    <property type="molecule type" value="Genomic_DNA"/>
</dbReference>
<sequence length="132" mass="14268">MRSRAMLNQWCRCLAGRPTAQPSGTGPRRGRTADGYRPARNRGSRTRSPRLLPAPSAAGCCRSPRSARPARGSRAWRGCGWPSTRVQPSPLPWERIRACRPTARPSSPAAGSRSPGRARRSGRSAGPASRRA</sequence>
<name>A0A9P6WSN1_RHIOR</name>
<evidence type="ECO:0000313" key="2">
    <source>
        <dbReference type="EMBL" id="KAG1275921.1"/>
    </source>
</evidence>
<comment type="caution">
    <text evidence="2">The sequence shown here is derived from an EMBL/GenBank/DDBJ whole genome shotgun (WGS) entry which is preliminary data.</text>
</comment>
<evidence type="ECO:0000256" key="1">
    <source>
        <dbReference type="SAM" id="MobiDB-lite"/>
    </source>
</evidence>
<proteinExistence type="predicted"/>
<feature type="compositionally biased region" description="Basic residues" evidence="1">
    <location>
        <begin position="39"/>
        <end position="48"/>
    </location>
</feature>